<dbReference type="Pfam" id="PF13176">
    <property type="entry name" value="TPR_7"/>
    <property type="match status" value="1"/>
</dbReference>
<protein>
    <recommendedName>
        <fullName evidence="4">Lipopolysaccharide assembly protein B</fullName>
    </recommendedName>
</protein>
<evidence type="ECO:0000313" key="6">
    <source>
        <dbReference type="EMBL" id="BAZ94553.1"/>
    </source>
</evidence>
<dbReference type="Pfam" id="PF13432">
    <property type="entry name" value="TPR_16"/>
    <property type="match status" value="1"/>
</dbReference>
<evidence type="ECO:0000256" key="2">
    <source>
        <dbReference type="ARBA" id="ARBA00022737"/>
    </source>
</evidence>
<dbReference type="KEGG" id="ttc:FOKN1_2176"/>
<evidence type="ECO:0000256" key="3">
    <source>
        <dbReference type="ARBA" id="ARBA00022803"/>
    </source>
</evidence>
<evidence type="ECO:0000256" key="1">
    <source>
        <dbReference type="ARBA" id="ARBA00022723"/>
    </source>
</evidence>
<dbReference type="GO" id="GO:0046890">
    <property type="term" value="P:regulation of lipid biosynthetic process"/>
    <property type="evidence" value="ECO:0007669"/>
    <property type="project" value="UniProtKB-UniRule"/>
</dbReference>
<dbReference type="GO" id="GO:0005506">
    <property type="term" value="F:iron ion binding"/>
    <property type="evidence" value="ECO:0007669"/>
    <property type="project" value="UniProtKB-UniRule"/>
</dbReference>
<reference evidence="6 7" key="1">
    <citation type="submission" date="2017-05" db="EMBL/GenBank/DDBJ databases">
        <title>Thiocyanate degradation by Thiohalobacter thiocyanaticus FOKN1.</title>
        <authorList>
            <person name="Oshiki M."/>
            <person name="Fukushima T."/>
            <person name="Kawano S."/>
            <person name="Nakagawa J."/>
        </authorList>
    </citation>
    <scope>NUCLEOTIDE SEQUENCE [LARGE SCALE GENOMIC DNA]</scope>
    <source>
        <strain evidence="6 7">FOKN1</strain>
    </source>
</reference>
<feature type="binding site" evidence="4">
    <location>
        <position position="356"/>
    </location>
    <ligand>
        <name>Fe cation</name>
        <dbReference type="ChEBI" id="CHEBI:24875"/>
    </ligand>
</feature>
<keyword evidence="4" id="KW-0408">Iron</keyword>
<dbReference type="InterPro" id="IPR051012">
    <property type="entry name" value="CellSynth/LPSAsmb/PSIAsmb"/>
</dbReference>
<dbReference type="InterPro" id="IPR019734">
    <property type="entry name" value="TPR_rpt"/>
</dbReference>
<dbReference type="PANTHER" id="PTHR45586">
    <property type="entry name" value="TPR REPEAT-CONTAINING PROTEIN PA4667"/>
    <property type="match status" value="1"/>
</dbReference>
<feature type="binding site" evidence="4">
    <location>
        <position position="370"/>
    </location>
    <ligand>
        <name>Fe cation</name>
        <dbReference type="ChEBI" id="CHEBI:24875"/>
    </ligand>
</feature>
<keyword evidence="4" id="KW-0472">Membrane</keyword>
<dbReference type="GO" id="GO:0016740">
    <property type="term" value="F:transferase activity"/>
    <property type="evidence" value="ECO:0007669"/>
    <property type="project" value="UniProtKB-KW"/>
</dbReference>
<proteinExistence type="inferred from homology"/>
<keyword evidence="1 4" id="KW-0479">Metal-binding</keyword>
<evidence type="ECO:0000256" key="4">
    <source>
        <dbReference type="HAMAP-Rule" id="MF_00994"/>
    </source>
</evidence>
<keyword evidence="4" id="KW-1133">Transmembrane helix</keyword>
<dbReference type="GO" id="GO:0008653">
    <property type="term" value="P:lipopolysaccharide metabolic process"/>
    <property type="evidence" value="ECO:0007669"/>
    <property type="project" value="InterPro"/>
</dbReference>
<organism evidence="6 7">
    <name type="scientific">Thiohalobacter thiocyanaticus</name>
    <dbReference type="NCBI Taxonomy" id="585455"/>
    <lineage>
        <taxon>Bacteria</taxon>
        <taxon>Pseudomonadati</taxon>
        <taxon>Pseudomonadota</taxon>
        <taxon>Gammaproteobacteria</taxon>
        <taxon>Thiohalobacterales</taxon>
        <taxon>Thiohalobacteraceae</taxon>
        <taxon>Thiohalobacter</taxon>
    </lineage>
</organism>
<dbReference type="NCBIfam" id="NF008757">
    <property type="entry name" value="PRK11788.1-5"/>
    <property type="match status" value="1"/>
</dbReference>
<dbReference type="OrthoDB" id="507476at2"/>
<dbReference type="InterPro" id="IPR041166">
    <property type="entry name" value="Rubredoxin_2"/>
</dbReference>
<dbReference type="Proteomes" id="UP000218765">
    <property type="component" value="Chromosome"/>
</dbReference>
<accession>A0A1Z4VST9</accession>
<dbReference type="InterPro" id="IPR011990">
    <property type="entry name" value="TPR-like_helical_dom_sf"/>
</dbReference>
<feature type="binding site" evidence="4">
    <location>
        <position position="359"/>
    </location>
    <ligand>
        <name>Fe cation</name>
        <dbReference type="ChEBI" id="CHEBI:24875"/>
    </ligand>
</feature>
<comment type="function">
    <text evidence="4">Modulates cellular lipopolysaccharide (LPS) levels by regulating LpxC, which is involved in lipid A biosynthesis. May act by modulating the proteolytic activity of FtsH towards LpxC. May also coordinate assembly of proteins involved in LPS synthesis at the plasma membrane.</text>
</comment>
<dbReference type="EMBL" id="AP018052">
    <property type="protein sequence ID" value="BAZ94553.1"/>
    <property type="molecule type" value="Genomic_DNA"/>
</dbReference>
<evidence type="ECO:0000313" key="7">
    <source>
        <dbReference type="Proteomes" id="UP000218765"/>
    </source>
</evidence>
<keyword evidence="4" id="KW-1003">Cell membrane</keyword>
<dbReference type="SMART" id="SM00028">
    <property type="entry name" value="TPR"/>
    <property type="match status" value="5"/>
</dbReference>
<dbReference type="RefSeq" id="WP_096366631.1">
    <property type="nucleotide sequence ID" value="NZ_AP018052.1"/>
</dbReference>
<dbReference type="HAMAP" id="MF_00994">
    <property type="entry name" value="LPS_assembly_LapB"/>
    <property type="match status" value="1"/>
</dbReference>
<keyword evidence="7" id="KW-1185">Reference proteome</keyword>
<comment type="subcellular location">
    <subcellularLocation>
        <location evidence="4">Cell inner membrane</location>
        <topology evidence="4">Single-pass membrane protein</topology>
        <orientation evidence="4">Cytoplasmic side</orientation>
    </subcellularLocation>
</comment>
<keyword evidence="3 4" id="KW-0802">TPR repeat</keyword>
<name>A0A1Z4VST9_9GAMM</name>
<keyword evidence="6" id="KW-0808">Transferase</keyword>
<dbReference type="Pfam" id="PF18073">
    <property type="entry name" value="Zn_ribbon_LapB"/>
    <property type="match status" value="1"/>
</dbReference>
<dbReference type="PANTHER" id="PTHR45586:SF1">
    <property type="entry name" value="LIPOPOLYSACCHARIDE ASSEMBLY PROTEIN B"/>
    <property type="match status" value="1"/>
</dbReference>
<dbReference type="InterPro" id="IPR030865">
    <property type="entry name" value="LapB"/>
</dbReference>
<dbReference type="SUPFAM" id="SSF48452">
    <property type="entry name" value="TPR-like"/>
    <property type="match status" value="1"/>
</dbReference>
<feature type="domain" description="LapB rubredoxin metal binding" evidence="5">
    <location>
        <begin position="354"/>
        <end position="381"/>
    </location>
</feature>
<keyword evidence="2 4" id="KW-0677">Repeat</keyword>
<dbReference type="GO" id="GO:0009898">
    <property type="term" value="C:cytoplasmic side of plasma membrane"/>
    <property type="evidence" value="ECO:0007669"/>
    <property type="project" value="UniProtKB-UniRule"/>
</dbReference>
<evidence type="ECO:0000259" key="5">
    <source>
        <dbReference type="Pfam" id="PF18073"/>
    </source>
</evidence>
<feature type="binding site" evidence="4">
    <location>
        <position position="373"/>
    </location>
    <ligand>
        <name>Fe cation</name>
        <dbReference type="ChEBI" id="CHEBI:24875"/>
    </ligand>
</feature>
<dbReference type="Pfam" id="PF14559">
    <property type="entry name" value="TPR_19"/>
    <property type="match status" value="1"/>
</dbReference>
<gene>
    <name evidence="4" type="primary">lapB</name>
    <name evidence="6" type="ORF">FOKN1_2176</name>
</gene>
<keyword evidence="4" id="KW-0997">Cell inner membrane</keyword>
<sequence>MSALLWLLLPVAAASGWLLAVRSERRRQRRPPPELNEHYFKGLNLLLNEQPDKAIEVFVDMLEVDSDTVETHMALGNLFRRRGEVDRAIRIHQNLIARPTLERDQRNTALLELSRDYMRAGLFDRAENLLQELLDTSAHAPAALGHLLDIYQQEKEWDKAIQVARRLEGLNGRHMHPVVAQFHCEQAEQAMRHGDAAGATRLLKRALNHDPNCVRASLLQARLAREAGDHRTAVQVLKRIEKQDIDFLPEALPELKAGYTAQGAEPELMRYLQEIAGRYRGVTPALMLSELIEARDGAAAAVEYLTAYLRERPSIRGLERMIHLDLGSSEGRAREDLLLLRDLTARLLEDRPRYRCHNCGFEAKALHWQCPGCKEWNRIKPIYGVEGE</sequence>
<comment type="similarity">
    <text evidence="4">Belongs to the LapB family.</text>
</comment>
<keyword evidence="4" id="KW-0812">Transmembrane</keyword>
<feature type="topological domain" description="Cytoplasmic" evidence="4">
    <location>
        <begin position="21"/>
        <end position="388"/>
    </location>
</feature>
<dbReference type="Gene3D" id="1.25.40.10">
    <property type="entry name" value="Tetratricopeptide repeat domain"/>
    <property type="match status" value="2"/>
</dbReference>
<dbReference type="AlphaFoldDB" id="A0A1Z4VST9"/>